<name>A0AAN5YY95_FUSAU</name>
<accession>A0AAN5YY95</accession>
<dbReference type="GO" id="GO:0047580">
    <property type="term" value="F:4-hydroxyproline epimerase activity"/>
    <property type="evidence" value="ECO:0007669"/>
    <property type="project" value="TreeGrafter"/>
</dbReference>
<comment type="similarity">
    <text evidence="1">Belongs to the proline racemase family.</text>
</comment>
<dbReference type="InterPro" id="IPR008794">
    <property type="entry name" value="Pro_racemase_fam"/>
</dbReference>
<proteinExistence type="inferred from homology"/>
<comment type="caution">
    <text evidence="2">The sequence shown here is derived from an EMBL/GenBank/DDBJ whole genome shotgun (WGS) entry which is preliminary data.</text>
</comment>
<dbReference type="Proteomes" id="UP000537989">
    <property type="component" value="Unassembled WGS sequence"/>
</dbReference>
<dbReference type="Pfam" id="PF05544">
    <property type="entry name" value="Pro_racemase"/>
    <property type="match status" value="1"/>
</dbReference>
<protein>
    <recommendedName>
        <fullName evidence="4">Proline racemase</fullName>
    </recommendedName>
</protein>
<sequence>MRYNRLISLLGAHCGGEMGDVIVGGVLDVPGKTMYDKLVHFRDRRDDLRQLLLNEPRGRPQRNVNLLLPACDPRADAGLLIMESMEYAHMSGSNTICTVTALLETGMIPMIEPQSTVTLDTA</sequence>
<dbReference type="EMBL" id="JAAMOD010000850">
    <property type="protein sequence ID" value="KAF5226903.1"/>
    <property type="molecule type" value="Genomic_DNA"/>
</dbReference>
<dbReference type="SUPFAM" id="SSF54506">
    <property type="entry name" value="Diaminopimelate epimerase-like"/>
    <property type="match status" value="1"/>
</dbReference>
<organism evidence="2 3">
    <name type="scientific">Fusarium austroamericanum</name>
    <dbReference type="NCBI Taxonomy" id="282268"/>
    <lineage>
        <taxon>Eukaryota</taxon>
        <taxon>Fungi</taxon>
        <taxon>Dikarya</taxon>
        <taxon>Ascomycota</taxon>
        <taxon>Pezizomycotina</taxon>
        <taxon>Sordariomycetes</taxon>
        <taxon>Hypocreomycetidae</taxon>
        <taxon>Hypocreales</taxon>
        <taxon>Nectriaceae</taxon>
        <taxon>Fusarium</taxon>
    </lineage>
</organism>
<evidence type="ECO:0000313" key="2">
    <source>
        <dbReference type="EMBL" id="KAF5226903.1"/>
    </source>
</evidence>
<evidence type="ECO:0000256" key="1">
    <source>
        <dbReference type="ARBA" id="ARBA00007529"/>
    </source>
</evidence>
<dbReference type="AlphaFoldDB" id="A0AAN5YY95"/>
<dbReference type="PANTHER" id="PTHR33442:SF5">
    <property type="entry name" value="BIFUNCTIONAL TRANS-3-HYDROXY-L-PROLINE DEHYDRATASE_2-EPIMERASE"/>
    <property type="match status" value="1"/>
</dbReference>
<feature type="non-terminal residue" evidence="2">
    <location>
        <position position="122"/>
    </location>
</feature>
<keyword evidence="3" id="KW-1185">Reference proteome</keyword>
<gene>
    <name evidence="2" type="ORF">FAUST_12111</name>
</gene>
<dbReference type="Gene3D" id="3.10.310.10">
    <property type="entry name" value="Diaminopimelate Epimerase, Chain A, domain 1"/>
    <property type="match status" value="1"/>
</dbReference>
<dbReference type="PANTHER" id="PTHR33442">
    <property type="entry name" value="TRANS-3-HYDROXY-L-PROLINE DEHYDRATASE"/>
    <property type="match status" value="1"/>
</dbReference>
<reference evidence="2 3" key="1">
    <citation type="submission" date="2020-02" db="EMBL/GenBank/DDBJ databases">
        <title>Identification and distribution of gene clusters putatively required for synthesis of sphingolipid metabolism inhibitors in phylogenetically diverse species of the filamentous fungus Fusarium.</title>
        <authorList>
            <person name="Kim H.-S."/>
            <person name="Busman M."/>
            <person name="Brown D.W."/>
            <person name="Divon H."/>
            <person name="Uhlig S."/>
            <person name="Proctor R.H."/>
        </authorList>
    </citation>
    <scope>NUCLEOTIDE SEQUENCE [LARGE SCALE GENOMIC DNA]</scope>
    <source>
        <strain evidence="2 3">NRRL 2903</strain>
    </source>
</reference>
<evidence type="ECO:0000313" key="3">
    <source>
        <dbReference type="Proteomes" id="UP000537989"/>
    </source>
</evidence>
<evidence type="ECO:0008006" key="4">
    <source>
        <dbReference type="Google" id="ProtNLM"/>
    </source>
</evidence>